<evidence type="ECO:0000313" key="1">
    <source>
        <dbReference type="EMBL" id="TWU30448.1"/>
    </source>
</evidence>
<dbReference type="OrthoDB" id="3078370at2"/>
<comment type="caution">
    <text evidence="1">The sequence shown here is derived from an EMBL/GenBank/DDBJ whole genome shotgun (WGS) entry which is preliminary data.</text>
</comment>
<dbReference type="AlphaFoldDB" id="A0A5C6D141"/>
<keyword evidence="2" id="KW-1185">Reference proteome</keyword>
<accession>A0A5C6D141</accession>
<reference evidence="1 2" key="1">
    <citation type="submission" date="2019-02" db="EMBL/GenBank/DDBJ databases">
        <title>Deep-cultivation of Planctomycetes and their phenomic and genomic characterization uncovers novel biology.</title>
        <authorList>
            <person name="Wiegand S."/>
            <person name="Jogler M."/>
            <person name="Boedeker C."/>
            <person name="Pinto D."/>
            <person name="Vollmers J."/>
            <person name="Rivas-Marin E."/>
            <person name="Kohn T."/>
            <person name="Peeters S.H."/>
            <person name="Heuer A."/>
            <person name="Rast P."/>
            <person name="Oberbeckmann S."/>
            <person name="Bunk B."/>
            <person name="Jeske O."/>
            <person name="Meyerdierks A."/>
            <person name="Storesund J.E."/>
            <person name="Kallscheuer N."/>
            <person name="Luecker S."/>
            <person name="Lage O.M."/>
            <person name="Pohl T."/>
            <person name="Merkel B.J."/>
            <person name="Hornburger P."/>
            <person name="Mueller R.-W."/>
            <person name="Bruemmer F."/>
            <person name="Labrenz M."/>
            <person name="Spormann A.M."/>
            <person name="Op Den Camp H."/>
            <person name="Overmann J."/>
            <person name="Amann R."/>
            <person name="Jetten M.S.M."/>
            <person name="Mascher T."/>
            <person name="Medema M.H."/>
            <person name="Devos D.P."/>
            <person name="Kaster A.-K."/>
            <person name="Ovreas L."/>
            <person name="Rohde M."/>
            <person name="Galperin M.Y."/>
            <person name="Jogler C."/>
        </authorList>
    </citation>
    <scope>NUCLEOTIDE SEQUENCE [LARGE SCALE GENOMIC DNA]</scope>
    <source>
        <strain evidence="1 2">Pla144</strain>
    </source>
</reference>
<sequence length="244" mass="27723">MSSEIDSTSIKWAAQLQHVKEVSLLGTADYAFWKEYLKEENLQPAEHDGKAHVMIIAADAKYMNIRFREVSFSVEVLPPKGCETQDAAYLVHAYNSNRFFSFCERTFFSTPYDHANVDLSVANAVEIQVAKEGIVAFAAKMNQDDPAFRRNPRSSEEAGWKGSIYLPSRGGVNHGPGKFFYARLNGYTKTYPFLPDKDIVTMKHLSNNKTLSALSESHFVGLEWCVREDAQHEKSKTYRRCLTF</sequence>
<evidence type="ECO:0000313" key="2">
    <source>
        <dbReference type="Proteomes" id="UP000318437"/>
    </source>
</evidence>
<gene>
    <name evidence="1" type="ORF">Pla144_12350</name>
</gene>
<name>A0A5C6D141_9BACT</name>
<dbReference type="Proteomes" id="UP000318437">
    <property type="component" value="Unassembled WGS sequence"/>
</dbReference>
<proteinExistence type="predicted"/>
<protein>
    <submittedName>
        <fullName evidence="1">Uncharacterized protein</fullName>
    </submittedName>
</protein>
<dbReference type="EMBL" id="SJPS01000001">
    <property type="protein sequence ID" value="TWU30448.1"/>
    <property type="molecule type" value="Genomic_DNA"/>
</dbReference>
<dbReference type="RefSeq" id="WP_146448708.1">
    <property type="nucleotide sequence ID" value="NZ_SJPS01000001.1"/>
</dbReference>
<organism evidence="1 2">
    <name type="scientific">Bythopirellula polymerisocia</name>
    <dbReference type="NCBI Taxonomy" id="2528003"/>
    <lineage>
        <taxon>Bacteria</taxon>
        <taxon>Pseudomonadati</taxon>
        <taxon>Planctomycetota</taxon>
        <taxon>Planctomycetia</taxon>
        <taxon>Pirellulales</taxon>
        <taxon>Lacipirellulaceae</taxon>
        <taxon>Bythopirellula</taxon>
    </lineage>
</organism>